<organism evidence="4 5">
    <name type="scientific">Nitrospirillum amazonense</name>
    <dbReference type="NCBI Taxonomy" id="28077"/>
    <lineage>
        <taxon>Bacteria</taxon>
        <taxon>Pseudomonadati</taxon>
        <taxon>Pseudomonadota</taxon>
        <taxon>Alphaproteobacteria</taxon>
        <taxon>Rhodospirillales</taxon>
        <taxon>Azospirillaceae</taxon>
        <taxon>Nitrospirillum</taxon>
    </lineage>
</organism>
<dbReference type="CDD" id="cd04301">
    <property type="entry name" value="NAT_SF"/>
    <property type="match status" value="1"/>
</dbReference>
<keyword evidence="2" id="KW-0812">Transmembrane</keyword>
<dbReference type="AlphaFoldDB" id="A0A560J3X2"/>
<feature type="compositionally biased region" description="Polar residues" evidence="1">
    <location>
        <begin position="17"/>
        <end position="41"/>
    </location>
</feature>
<evidence type="ECO:0000313" key="5">
    <source>
        <dbReference type="Proteomes" id="UP000320516"/>
    </source>
</evidence>
<keyword evidence="2" id="KW-0472">Membrane</keyword>
<dbReference type="InterPro" id="IPR000182">
    <property type="entry name" value="GNAT_dom"/>
</dbReference>
<dbReference type="InterPro" id="IPR016181">
    <property type="entry name" value="Acyl_CoA_acyltransferase"/>
</dbReference>
<comment type="caution">
    <text evidence="4">The sequence shown here is derived from an EMBL/GenBank/DDBJ whole genome shotgun (WGS) entry which is preliminary data.</text>
</comment>
<dbReference type="SUPFAM" id="SSF55729">
    <property type="entry name" value="Acyl-CoA N-acyltransferases (Nat)"/>
    <property type="match status" value="1"/>
</dbReference>
<dbReference type="GO" id="GO:0016747">
    <property type="term" value="F:acyltransferase activity, transferring groups other than amino-acyl groups"/>
    <property type="evidence" value="ECO:0007669"/>
    <property type="project" value="InterPro"/>
</dbReference>
<dbReference type="PROSITE" id="PS51186">
    <property type="entry name" value="GNAT"/>
    <property type="match status" value="1"/>
</dbReference>
<reference evidence="4 5" key="1">
    <citation type="submission" date="2019-06" db="EMBL/GenBank/DDBJ databases">
        <title>Genomic Encyclopedia of Type Strains, Phase IV (KMG-V): Genome sequencing to study the core and pangenomes of soil and plant-associated prokaryotes.</title>
        <authorList>
            <person name="Whitman W."/>
        </authorList>
    </citation>
    <scope>NUCLEOTIDE SEQUENCE [LARGE SCALE GENOMIC DNA]</scope>
    <source>
        <strain evidence="4 5">BR 12005</strain>
    </source>
</reference>
<keyword evidence="2" id="KW-1133">Transmembrane helix</keyword>
<accession>A0A560J3X2</accession>
<evidence type="ECO:0000256" key="2">
    <source>
        <dbReference type="SAM" id="Phobius"/>
    </source>
</evidence>
<evidence type="ECO:0000256" key="1">
    <source>
        <dbReference type="SAM" id="MobiDB-lite"/>
    </source>
</evidence>
<sequence>MSAMTDSSMPFPGPIPSMNQDPGASQDLASSTPGASSTLGTLPSPIVLRHSNDEDVPAMLDIYRHHIGHGVGNLGTFVPTPFDIEDLKARRKNMRKHKLPHLVATIDGVVVGYAYAVLFRKRPAYRFTVKHSIYIHPDRLHRGIGRALLPALIQECAAAGFRQMIGYVDSSNVASLRLHEACGFRQVGYLAAVAFRFGKWTDTVMLQRAIGPEGGQEECTHKP</sequence>
<protein>
    <submittedName>
        <fullName evidence="4">Phosphinothricin acetyltransferase</fullName>
    </submittedName>
</protein>
<dbReference type="Pfam" id="PF00583">
    <property type="entry name" value="Acetyltransf_1"/>
    <property type="match status" value="1"/>
</dbReference>
<dbReference type="EMBL" id="VITV01000019">
    <property type="protein sequence ID" value="TWB65737.1"/>
    <property type="molecule type" value="Genomic_DNA"/>
</dbReference>
<evidence type="ECO:0000259" key="3">
    <source>
        <dbReference type="PROSITE" id="PS51186"/>
    </source>
</evidence>
<feature type="region of interest" description="Disordered" evidence="1">
    <location>
        <begin position="1"/>
        <end position="46"/>
    </location>
</feature>
<dbReference type="Gene3D" id="3.40.630.30">
    <property type="match status" value="1"/>
</dbReference>
<dbReference type="Proteomes" id="UP000320516">
    <property type="component" value="Unassembled WGS sequence"/>
</dbReference>
<gene>
    <name evidence="4" type="ORF">FBZ87_11968</name>
</gene>
<evidence type="ECO:0000313" key="4">
    <source>
        <dbReference type="EMBL" id="TWB65737.1"/>
    </source>
</evidence>
<keyword evidence="4" id="KW-0808">Transferase</keyword>
<feature type="transmembrane region" description="Helical" evidence="2">
    <location>
        <begin position="99"/>
        <end position="118"/>
    </location>
</feature>
<name>A0A560J3X2_9PROT</name>
<dbReference type="PANTHER" id="PTHR43072:SF8">
    <property type="entry name" value="ACYLTRANSFERASE FABY-RELATED"/>
    <property type="match status" value="1"/>
</dbReference>
<feature type="domain" description="N-acetyltransferase" evidence="3">
    <location>
        <begin position="46"/>
        <end position="210"/>
    </location>
</feature>
<proteinExistence type="predicted"/>
<dbReference type="PANTHER" id="PTHR43072">
    <property type="entry name" value="N-ACETYLTRANSFERASE"/>
    <property type="match status" value="1"/>
</dbReference>